<dbReference type="AlphaFoldDB" id="A0AAV1RU78"/>
<keyword evidence="3" id="KW-0934">Plastid</keyword>
<dbReference type="GO" id="GO:0009654">
    <property type="term" value="C:photosystem II oxygen evolving complex"/>
    <property type="evidence" value="ECO:0007669"/>
    <property type="project" value="InterPro"/>
</dbReference>
<dbReference type="FunFam" id="1.20.120.290:FF:000004">
    <property type="entry name" value="Oxygen-evolving enhancer protein 3"/>
    <property type="match status" value="1"/>
</dbReference>
<evidence type="ECO:0000256" key="3">
    <source>
        <dbReference type="ARBA" id="ARBA00022640"/>
    </source>
</evidence>
<dbReference type="Gene3D" id="1.20.120.290">
    <property type="entry name" value="Oxygen-evolving enhancer protein 3 (PsbQ), four-helix up-down bundle"/>
    <property type="match status" value="1"/>
</dbReference>
<dbReference type="GO" id="GO:0019898">
    <property type="term" value="C:extrinsic component of membrane"/>
    <property type="evidence" value="ECO:0007669"/>
    <property type="project" value="InterPro"/>
</dbReference>
<comment type="caution">
    <text evidence="8">The sequence shown here is derived from an EMBL/GenBank/DDBJ whole genome shotgun (WGS) entry which is preliminary data.</text>
</comment>
<dbReference type="Proteomes" id="UP001314170">
    <property type="component" value="Unassembled WGS sequence"/>
</dbReference>
<keyword evidence="9" id="KW-1185">Reference proteome</keyword>
<name>A0AAV1RU78_9ROSI</name>
<evidence type="ECO:0000313" key="8">
    <source>
        <dbReference type="EMBL" id="CAK7339028.1"/>
    </source>
</evidence>
<evidence type="ECO:0000256" key="6">
    <source>
        <dbReference type="ARBA" id="ARBA00023136"/>
    </source>
</evidence>
<evidence type="ECO:0008006" key="10">
    <source>
        <dbReference type="Google" id="ProtNLM"/>
    </source>
</evidence>
<dbReference type="GO" id="GO:0009767">
    <property type="term" value="P:photosynthetic electron transport chain"/>
    <property type="evidence" value="ECO:0007669"/>
    <property type="project" value="TreeGrafter"/>
</dbReference>
<dbReference type="EMBL" id="CAWUPB010001156">
    <property type="protein sequence ID" value="CAK7339028.1"/>
    <property type="molecule type" value="Genomic_DNA"/>
</dbReference>
<proteinExistence type="inferred from homology"/>
<evidence type="ECO:0000313" key="9">
    <source>
        <dbReference type="Proteomes" id="UP001314170"/>
    </source>
</evidence>
<comment type="subcellular location">
    <subcellularLocation>
        <location evidence="1">Plastid</location>
        <location evidence="1">Chloroplast thylakoid membrane</location>
    </subcellularLocation>
</comment>
<organism evidence="8 9">
    <name type="scientific">Dovyalis caffra</name>
    <dbReference type="NCBI Taxonomy" id="77055"/>
    <lineage>
        <taxon>Eukaryota</taxon>
        <taxon>Viridiplantae</taxon>
        <taxon>Streptophyta</taxon>
        <taxon>Embryophyta</taxon>
        <taxon>Tracheophyta</taxon>
        <taxon>Spermatophyta</taxon>
        <taxon>Magnoliopsida</taxon>
        <taxon>eudicotyledons</taxon>
        <taxon>Gunneridae</taxon>
        <taxon>Pentapetalae</taxon>
        <taxon>rosids</taxon>
        <taxon>fabids</taxon>
        <taxon>Malpighiales</taxon>
        <taxon>Salicaceae</taxon>
        <taxon>Flacourtieae</taxon>
        <taxon>Dovyalis</taxon>
    </lineage>
</organism>
<keyword evidence="2" id="KW-0150">Chloroplast</keyword>
<evidence type="ECO:0000256" key="7">
    <source>
        <dbReference type="ARBA" id="ARBA00035649"/>
    </source>
</evidence>
<dbReference type="PANTHER" id="PTHR33399">
    <property type="entry name" value="OXYGEN-EVOLVING ENHANCER PROTEIN 3-1, CHLOROPLASTIC"/>
    <property type="match status" value="1"/>
</dbReference>
<protein>
    <recommendedName>
        <fullName evidence="10">PQL-like protein</fullName>
    </recommendedName>
</protein>
<keyword evidence="4" id="KW-0809">Transit peptide</keyword>
<dbReference type="GO" id="GO:0005509">
    <property type="term" value="F:calcium ion binding"/>
    <property type="evidence" value="ECO:0007669"/>
    <property type="project" value="InterPro"/>
</dbReference>
<dbReference type="Pfam" id="PF05757">
    <property type="entry name" value="PsbQ"/>
    <property type="match status" value="1"/>
</dbReference>
<gene>
    <name evidence="8" type="ORF">DCAF_LOCUS14076</name>
</gene>
<dbReference type="PANTHER" id="PTHR33399:SF6">
    <property type="entry name" value="PSBQ-LIKE PROTEIN 3, CHLOROPLASTIC"/>
    <property type="match status" value="1"/>
</dbReference>
<dbReference type="InterPro" id="IPR023222">
    <property type="entry name" value="PsbQ-like_dom_sf"/>
</dbReference>
<keyword evidence="5" id="KW-0793">Thylakoid</keyword>
<evidence type="ECO:0000256" key="4">
    <source>
        <dbReference type="ARBA" id="ARBA00022946"/>
    </source>
</evidence>
<evidence type="ECO:0000256" key="5">
    <source>
        <dbReference type="ARBA" id="ARBA00023078"/>
    </source>
</evidence>
<dbReference type="SUPFAM" id="SSF101112">
    <property type="entry name" value="Oxygen-evolving enhancer protein 3"/>
    <property type="match status" value="1"/>
</dbReference>
<comment type="similarity">
    <text evidence="7">Belongs to the PsbQ family.</text>
</comment>
<reference evidence="8 9" key="1">
    <citation type="submission" date="2024-01" db="EMBL/GenBank/DDBJ databases">
        <authorList>
            <person name="Waweru B."/>
        </authorList>
    </citation>
    <scope>NUCLEOTIDE SEQUENCE [LARGE SCALE GENOMIC DNA]</scope>
</reference>
<keyword evidence="6" id="KW-0472">Membrane</keyword>
<accession>A0AAV1RU78</accession>
<dbReference type="InterPro" id="IPR008797">
    <property type="entry name" value="PSII_PsbQ"/>
</dbReference>
<evidence type="ECO:0000256" key="2">
    <source>
        <dbReference type="ARBA" id="ARBA00022528"/>
    </source>
</evidence>
<dbReference type="GO" id="GO:0009535">
    <property type="term" value="C:chloroplast thylakoid membrane"/>
    <property type="evidence" value="ECO:0007669"/>
    <property type="project" value="UniProtKB-SubCell"/>
</dbReference>
<sequence>MPQKVLRSNISRRMGAIAGVASIVLVKEAILSRDIADGLEFKFATPDERSVEEAESGVRDYAQYLLRLKDLLDSESWKEAQKVLRRRSSNLKLDLYAVIQSRPGKERPQLRTLYSNLFNNVTKLDYAIRDRDVSLLWQCYENIVAVYDDLLSTI</sequence>
<dbReference type="InterPro" id="IPR054099">
    <property type="entry name" value="PSII_PsbQ_pln"/>
</dbReference>
<evidence type="ECO:0000256" key="1">
    <source>
        <dbReference type="ARBA" id="ARBA00004334"/>
    </source>
</evidence>